<protein>
    <submittedName>
        <fullName evidence="12">Pospholipid-transporting ATPase</fullName>
    </submittedName>
</protein>
<dbReference type="SUPFAM" id="SSF81665">
    <property type="entry name" value="Calcium ATPase, transmembrane domain M"/>
    <property type="match status" value="1"/>
</dbReference>
<evidence type="ECO:0000313" key="12">
    <source>
        <dbReference type="EMBL" id="JAP92594.1"/>
    </source>
</evidence>
<proteinExistence type="predicted"/>
<evidence type="ECO:0000259" key="9">
    <source>
        <dbReference type="Pfam" id="PF00122"/>
    </source>
</evidence>
<keyword evidence="6 8" id="KW-1133">Transmembrane helix</keyword>
<dbReference type="Gene3D" id="3.40.50.1000">
    <property type="entry name" value="HAD superfamily/HAD-like"/>
    <property type="match status" value="1"/>
</dbReference>
<feature type="domain" description="P-type ATPase N-terminal" evidence="10">
    <location>
        <begin position="23"/>
        <end position="72"/>
    </location>
</feature>
<dbReference type="SFLD" id="SFLDS00003">
    <property type="entry name" value="Haloacid_Dehalogenase"/>
    <property type="match status" value="1"/>
</dbReference>
<gene>
    <name evidence="12" type="ORF">TPC1_15412</name>
</gene>
<feature type="transmembrane region" description="Helical" evidence="8">
    <location>
        <begin position="51"/>
        <end position="67"/>
    </location>
</feature>
<organism evidence="12">
    <name type="scientific">Trepomonas sp. PC1</name>
    <dbReference type="NCBI Taxonomy" id="1076344"/>
    <lineage>
        <taxon>Eukaryota</taxon>
        <taxon>Metamonada</taxon>
        <taxon>Diplomonadida</taxon>
        <taxon>Hexamitidae</taxon>
        <taxon>Hexamitinae</taxon>
        <taxon>Trepomonas</taxon>
    </lineage>
</organism>
<name>A0A146K9H4_9EUKA</name>
<dbReference type="Pfam" id="PF16212">
    <property type="entry name" value="PhoLip_ATPase_C"/>
    <property type="match status" value="1"/>
</dbReference>
<dbReference type="InterPro" id="IPR032630">
    <property type="entry name" value="P_typ_ATPase_c"/>
</dbReference>
<dbReference type="SUPFAM" id="SSF81660">
    <property type="entry name" value="Metal cation-transporting ATPase, ATP-binding domain N"/>
    <property type="match status" value="1"/>
</dbReference>
<dbReference type="InterPro" id="IPR008250">
    <property type="entry name" value="ATPase_P-typ_transduc_dom_A_sf"/>
</dbReference>
<dbReference type="SUPFAM" id="SSF81653">
    <property type="entry name" value="Calcium ATPase, transduction domain A"/>
    <property type="match status" value="1"/>
</dbReference>
<feature type="transmembrane region" description="Helical" evidence="8">
    <location>
        <begin position="931"/>
        <end position="951"/>
    </location>
</feature>
<dbReference type="InterPro" id="IPR023214">
    <property type="entry name" value="HAD_sf"/>
</dbReference>
<feature type="domain" description="P-type ATPase A" evidence="9">
    <location>
        <begin position="110"/>
        <end position="179"/>
    </location>
</feature>
<evidence type="ECO:0000256" key="8">
    <source>
        <dbReference type="SAM" id="Phobius"/>
    </source>
</evidence>
<feature type="transmembrane region" description="Helical" evidence="8">
    <location>
        <begin position="1015"/>
        <end position="1033"/>
    </location>
</feature>
<dbReference type="SUPFAM" id="SSF56784">
    <property type="entry name" value="HAD-like"/>
    <property type="match status" value="1"/>
</dbReference>
<keyword evidence="7 8" id="KW-0472">Membrane</keyword>
<evidence type="ECO:0000256" key="3">
    <source>
        <dbReference type="ARBA" id="ARBA00022723"/>
    </source>
</evidence>
<dbReference type="SFLD" id="SFLDF00027">
    <property type="entry name" value="p-type_atpase"/>
    <property type="match status" value="1"/>
</dbReference>
<feature type="transmembrane region" description="Helical" evidence="8">
    <location>
        <begin position="981"/>
        <end position="1003"/>
    </location>
</feature>
<dbReference type="Gene3D" id="2.70.150.10">
    <property type="entry name" value="Calcium-transporting ATPase, cytoplasmic transduction domain A"/>
    <property type="match status" value="1"/>
</dbReference>
<dbReference type="Gene3D" id="3.40.1110.10">
    <property type="entry name" value="Calcium-transporting ATPase, cytoplasmic domain N"/>
    <property type="match status" value="1"/>
</dbReference>
<keyword evidence="5" id="KW-1278">Translocase</keyword>
<dbReference type="GO" id="GO:0005524">
    <property type="term" value="F:ATP binding"/>
    <property type="evidence" value="ECO:0007669"/>
    <property type="project" value="InterPro"/>
</dbReference>
<keyword evidence="3" id="KW-0479">Metal-binding</keyword>
<dbReference type="InterPro" id="IPR036412">
    <property type="entry name" value="HAD-like_sf"/>
</dbReference>
<dbReference type="NCBIfam" id="TIGR01494">
    <property type="entry name" value="ATPase_P-type"/>
    <property type="match status" value="1"/>
</dbReference>
<dbReference type="PRINTS" id="PR00119">
    <property type="entry name" value="CATATPASE"/>
</dbReference>
<dbReference type="Pfam" id="PF16209">
    <property type="entry name" value="PhoLip_ATPase_N"/>
    <property type="match status" value="1"/>
</dbReference>
<evidence type="ECO:0000256" key="7">
    <source>
        <dbReference type="ARBA" id="ARBA00023136"/>
    </source>
</evidence>
<dbReference type="Pfam" id="PF00122">
    <property type="entry name" value="E1-E2_ATPase"/>
    <property type="match status" value="1"/>
</dbReference>
<evidence type="ECO:0000256" key="4">
    <source>
        <dbReference type="ARBA" id="ARBA00022842"/>
    </source>
</evidence>
<dbReference type="InterPro" id="IPR044492">
    <property type="entry name" value="P_typ_ATPase_HD_dom"/>
</dbReference>
<accession>A0A146K9H4</accession>
<feature type="domain" description="P-type ATPase C-terminal" evidence="11">
    <location>
        <begin position="869"/>
        <end position="1115"/>
    </location>
</feature>
<evidence type="ECO:0000256" key="1">
    <source>
        <dbReference type="ARBA" id="ARBA00004141"/>
    </source>
</evidence>
<dbReference type="InterPro" id="IPR059000">
    <property type="entry name" value="ATPase_P-type_domA"/>
</dbReference>
<dbReference type="GO" id="GO:0045332">
    <property type="term" value="P:phospholipid translocation"/>
    <property type="evidence" value="ECO:0007669"/>
    <property type="project" value="TreeGrafter"/>
</dbReference>
<comment type="subcellular location">
    <subcellularLocation>
        <location evidence="1">Membrane</location>
        <topology evidence="1">Multi-pass membrane protein</topology>
    </subcellularLocation>
</comment>
<evidence type="ECO:0000259" key="10">
    <source>
        <dbReference type="Pfam" id="PF16209"/>
    </source>
</evidence>
<dbReference type="PANTHER" id="PTHR24092:SF150">
    <property type="entry name" value="PHOSPHOLIPID-TRANSPORTING ATPASE"/>
    <property type="match status" value="1"/>
</dbReference>
<evidence type="ECO:0000259" key="11">
    <source>
        <dbReference type="Pfam" id="PF16212"/>
    </source>
</evidence>
<dbReference type="Pfam" id="PF08282">
    <property type="entry name" value="Hydrolase_3"/>
    <property type="match status" value="1"/>
</dbReference>
<sequence length="1172" mass="132947">MSDTKNDGRNIVINYIDEEHSKINKVTTCKYQWWNFVFIFLFEQYQKMCNIFYLVNFLFTLIPGAAVVAPSTVLMPILFVLFVAAIREILEDIGRSKADKQANSALFKHIRCGNLLESISAKLRQGDILIIENGQEVPADCVLLSSSEKSGIAFVSTASLDGESNLKPKSQLVSTTNLSKEDQIEFFQGFRASVTTSAPNSKMDIFNGEIQEVDQNNQRVRESYGNTLKFNTNNFSLQNVLIRGSKLQNTDFAVAAAVYCGKESRLLMGQSKTKNKLSRLEARINQTMLLIIGMTIVIIAIMTLVGGFEFIGHKKEVTFQIEATKNIYQIMLQRFVQFFIICSQFLPISLFVTLEIARFFQGLVIEADRKLRNKEVNMLIESGKKIKDDKVLSLLSTQQKSVQVKNSIAVENLAEVNIIFSDKTGTMTKNNMIFNKVVDKYGKVTSSLDSVSAFALGLCHSVMPFKGDFQGESPDEVALVRAAAQNNLKMTQKTATDYKFSYKLNEVDYELQYKIKLIIPFSSARKKFTIVLQEIGSNIPTQQIQNTQNLQYNGKIYFTPNEITQPGQPFCITKGADSFMFPLISQVQVQPNIIQQQIDMLSTQGLRTLLFGYKQVANIENLCQQWEKIKQLDEEDEKYFQLTQQLESDLTYACVSAVEDELQDEIFDTLDILRRSGINLWMLTGDKTLTAINIAKTSGLADQTHQVFQFISEEYSKNNVHALKQYLQSSMEAQKQYLSENDRIKYQIETEQKEQKQIKPNAKVKNNVIDLSRKLLITPTTVLIDAPTLQLIIEENLHHQFFQIAFSASAVVCCRLSPHEKASVVNFSHIYYPYLTSLAIGDGANDVGMIKMAQIGIGVAGKEGMHACNSADIAIPQFSFLKRLILVHGRTNHSRNAFLTNYSVFKNSILIFCSLIYQYNTYVTAQIASEQFLLMMYNTFITFFSVLIYVISEKQVYEAYLEMYPSLRHFRALHEADLKSIFLAIINGLYAAFVVYVIHHYVFQNGLWHDGMQHINIYTFQSSITICAAYISILRVMTETYQFNWLLVIGIVLSIVALYGSSLVGTYITMFGIGQIGTLLLLFQSLTVNLIIIICVIIAAIPDIVIRFARRFINPEEFEVLMAAKAKHTCSREFEIKKLETLESLHTIKEEMIIQETPCLKSASEVFIKNVE</sequence>
<feature type="transmembrane region" description="Helical" evidence="8">
    <location>
        <begin position="288"/>
        <end position="308"/>
    </location>
</feature>
<dbReference type="GO" id="GO:0005886">
    <property type="term" value="C:plasma membrane"/>
    <property type="evidence" value="ECO:0007669"/>
    <property type="project" value="TreeGrafter"/>
</dbReference>
<dbReference type="InterPro" id="IPR001757">
    <property type="entry name" value="P_typ_ATPase"/>
</dbReference>
<dbReference type="PANTHER" id="PTHR24092">
    <property type="entry name" value="PROBABLE PHOSPHOLIPID-TRANSPORTING ATPASE"/>
    <property type="match status" value="1"/>
</dbReference>
<dbReference type="AlphaFoldDB" id="A0A146K9H4"/>
<feature type="transmembrane region" description="Helical" evidence="8">
    <location>
        <begin position="1079"/>
        <end position="1101"/>
    </location>
</feature>
<dbReference type="InterPro" id="IPR018303">
    <property type="entry name" value="ATPase_P-typ_P_site"/>
</dbReference>
<feature type="transmembrane region" description="Helical" evidence="8">
    <location>
        <begin position="1045"/>
        <end position="1073"/>
    </location>
</feature>
<feature type="transmembrane region" description="Helical" evidence="8">
    <location>
        <begin position="335"/>
        <end position="360"/>
    </location>
</feature>
<dbReference type="GO" id="GO:0046872">
    <property type="term" value="F:metal ion binding"/>
    <property type="evidence" value="ECO:0007669"/>
    <property type="project" value="UniProtKB-KW"/>
</dbReference>
<dbReference type="PROSITE" id="PS00154">
    <property type="entry name" value="ATPASE_E1_E2"/>
    <property type="match status" value="1"/>
</dbReference>
<dbReference type="InterPro" id="IPR023299">
    <property type="entry name" value="ATPase_P-typ_cyto_dom_N"/>
</dbReference>
<dbReference type="InterPro" id="IPR032631">
    <property type="entry name" value="P-type_ATPase_N"/>
</dbReference>
<evidence type="ECO:0000256" key="6">
    <source>
        <dbReference type="ARBA" id="ARBA00022989"/>
    </source>
</evidence>
<dbReference type="GO" id="GO:0140326">
    <property type="term" value="F:ATPase-coupled intramembrane lipid transporter activity"/>
    <property type="evidence" value="ECO:0007669"/>
    <property type="project" value="TreeGrafter"/>
</dbReference>
<dbReference type="GO" id="GO:0016887">
    <property type="term" value="F:ATP hydrolysis activity"/>
    <property type="evidence" value="ECO:0007669"/>
    <property type="project" value="InterPro"/>
</dbReference>
<reference evidence="12" key="1">
    <citation type="submission" date="2015-07" db="EMBL/GenBank/DDBJ databases">
        <title>Adaptation to a free-living lifestyle via gene acquisitions in the diplomonad Trepomonas sp. PC1.</title>
        <authorList>
            <person name="Xu F."/>
            <person name="Jerlstrom-Hultqvist J."/>
            <person name="Kolisko M."/>
            <person name="Simpson A.G.B."/>
            <person name="Roger A.J."/>
            <person name="Svard S.G."/>
            <person name="Andersson J.O."/>
        </authorList>
    </citation>
    <scope>NUCLEOTIDE SEQUENCE</scope>
    <source>
        <strain evidence="12">PC1</strain>
    </source>
</reference>
<dbReference type="SFLD" id="SFLDG00002">
    <property type="entry name" value="C1.7:_P-type_atpase_like"/>
    <property type="match status" value="1"/>
</dbReference>
<dbReference type="InterPro" id="IPR023298">
    <property type="entry name" value="ATPase_P-typ_TM_dom_sf"/>
</dbReference>
<keyword evidence="2 8" id="KW-0812">Transmembrane</keyword>
<evidence type="ECO:0000256" key="2">
    <source>
        <dbReference type="ARBA" id="ARBA00022692"/>
    </source>
</evidence>
<evidence type="ECO:0000256" key="5">
    <source>
        <dbReference type="ARBA" id="ARBA00022967"/>
    </source>
</evidence>
<dbReference type="EMBL" id="GDID01004012">
    <property type="protein sequence ID" value="JAP92594.1"/>
    <property type="molecule type" value="Transcribed_RNA"/>
</dbReference>
<keyword evidence="4" id="KW-0460">Magnesium</keyword>